<evidence type="ECO:0000313" key="2">
    <source>
        <dbReference type="Proteomes" id="UP001430953"/>
    </source>
</evidence>
<dbReference type="Proteomes" id="UP001430953">
    <property type="component" value="Unassembled WGS sequence"/>
</dbReference>
<name>A0AAW2ECW9_9HYME</name>
<dbReference type="EMBL" id="JADYXP020000025">
    <property type="protein sequence ID" value="KAL0100805.1"/>
    <property type="molecule type" value="Genomic_DNA"/>
</dbReference>
<sequence length="67" mass="7900">MDINVEINVCYNADYVIYYNRTLTLKPVVVHATKPFRRQNYSLAICILCRERDSMAYNNPVHIFSKT</sequence>
<protein>
    <submittedName>
        <fullName evidence="1">Uncharacterized protein</fullName>
    </submittedName>
</protein>
<proteinExistence type="predicted"/>
<organism evidence="1 2">
    <name type="scientific">Cardiocondyla obscurior</name>
    <dbReference type="NCBI Taxonomy" id="286306"/>
    <lineage>
        <taxon>Eukaryota</taxon>
        <taxon>Metazoa</taxon>
        <taxon>Ecdysozoa</taxon>
        <taxon>Arthropoda</taxon>
        <taxon>Hexapoda</taxon>
        <taxon>Insecta</taxon>
        <taxon>Pterygota</taxon>
        <taxon>Neoptera</taxon>
        <taxon>Endopterygota</taxon>
        <taxon>Hymenoptera</taxon>
        <taxon>Apocrita</taxon>
        <taxon>Aculeata</taxon>
        <taxon>Formicoidea</taxon>
        <taxon>Formicidae</taxon>
        <taxon>Myrmicinae</taxon>
        <taxon>Cardiocondyla</taxon>
    </lineage>
</organism>
<comment type="caution">
    <text evidence="1">The sequence shown here is derived from an EMBL/GenBank/DDBJ whole genome shotgun (WGS) entry which is preliminary data.</text>
</comment>
<accession>A0AAW2ECW9</accession>
<reference evidence="1 2" key="1">
    <citation type="submission" date="2023-03" db="EMBL/GenBank/DDBJ databases">
        <title>High recombination rates correlate with genetic variation in Cardiocondyla obscurior ants.</title>
        <authorList>
            <person name="Errbii M."/>
        </authorList>
    </citation>
    <scope>NUCLEOTIDE SEQUENCE [LARGE SCALE GENOMIC DNA]</scope>
    <source>
        <strain evidence="1">Alpha-2009</strain>
        <tissue evidence="1">Whole body</tissue>
    </source>
</reference>
<keyword evidence="2" id="KW-1185">Reference proteome</keyword>
<evidence type="ECO:0000313" key="1">
    <source>
        <dbReference type="EMBL" id="KAL0100805.1"/>
    </source>
</evidence>
<dbReference type="AlphaFoldDB" id="A0AAW2ECW9"/>
<gene>
    <name evidence="1" type="ORF">PUN28_019293</name>
</gene>